<feature type="transmembrane region" description="Helical" evidence="1">
    <location>
        <begin position="122"/>
        <end position="146"/>
    </location>
</feature>
<feature type="transmembrane region" description="Helical" evidence="1">
    <location>
        <begin position="98"/>
        <end position="116"/>
    </location>
</feature>
<protein>
    <submittedName>
        <fullName evidence="2">12831_t:CDS:1</fullName>
    </submittedName>
</protein>
<name>A0A9N8VGA0_9GLOM</name>
<keyword evidence="3" id="KW-1185">Reference proteome</keyword>
<dbReference type="Pfam" id="PF16015">
    <property type="entry name" value="Promethin"/>
    <property type="match status" value="1"/>
</dbReference>
<organism evidence="2 3">
    <name type="scientific">Ambispora gerdemannii</name>
    <dbReference type="NCBI Taxonomy" id="144530"/>
    <lineage>
        <taxon>Eukaryota</taxon>
        <taxon>Fungi</taxon>
        <taxon>Fungi incertae sedis</taxon>
        <taxon>Mucoromycota</taxon>
        <taxon>Glomeromycotina</taxon>
        <taxon>Glomeromycetes</taxon>
        <taxon>Archaeosporales</taxon>
        <taxon>Ambisporaceae</taxon>
        <taxon>Ambispora</taxon>
    </lineage>
</organism>
<sequence length="197" mass="21637">MSHEPYTFISQETPLVEQAEHVFGQAAEQISSQVESAKETTRSLFTTVKETFSPVTGWISWIQDKFPPLAWFIYAAVILNAIPIAIFLGFLAATTLTVFSIAGGGILVVEGFFFLLGCGVVLPVIGFAVFAAFIAFAFVLLTYGGWKLFRTVIRIFGFTYQEAKFDITGAAAGFKRGLSRSREEGETSYGNHGARHR</sequence>
<dbReference type="Proteomes" id="UP000789831">
    <property type="component" value="Unassembled WGS sequence"/>
</dbReference>
<dbReference type="OrthoDB" id="2437614at2759"/>
<comment type="caution">
    <text evidence="2">The sequence shown here is derived from an EMBL/GenBank/DDBJ whole genome shotgun (WGS) entry which is preliminary data.</text>
</comment>
<proteinExistence type="predicted"/>
<keyword evidence="1" id="KW-0812">Transmembrane</keyword>
<gene>
    <name evidence="2" type="ORF">AGERDE_LOCUS1787</name>
</gene>
<evidence type="ECO:0000313" key="3">
    <source>
        <dbReference type="Proteomes" id="UP000789831"/>
    </source>
</evidence>
<dbReference type="AlphaFoldDB" id="A0A9N8VGA0"/>
<evidence type="ECO:0000313" key="2">
    <source>
        <dbReference type="EMBL" id="CAG8452012.1"/>
    </source>
</evidence>
<dbReference type="EMBL" id="CAJVPL010000132">
    <property type="protein sequence ID" value="CAG8452012.1"/>
    <property type="molecule type" value="Genomic_DNA"/>
</dbReference>
<evidence type="ECO:0000256" key="1">
    <source>
        <dbReference type="SAM" id="Phobius"/>
    </source>
</evidence>
<reference evidence="2" key="1">
    <citation type="submission" date="2021-06" db="EMBL/GenBank/DDBJ databases">
        <authorList>
            <person name="Kallberg Y."/>
            <person name="Tangrot J."/>
            <person name="Rosling A."/>
        </authorList>
    </citation>
    <scope>NUCLEOTIDE SEQUENCE</scope>
    <source>
        <strain evidence="2">MT106</strain>
    </source>
</reference>
<keyword evidence="1" id="KW-1133">Transmembrane helix</keyword>
<keyword evidence="1" id="KW-0472">Membrane</keyword>
<accession>A0A9N8VGA0</accession>
<feature type="transmembrane region" description="Helical" evidence="1">
    <location>
        <begin position="71"/>
        <end position="91"/>
    </location>
</feature>